<evidence type="ECO:0000256" key="5">
    <source>
        <dbReference type="ARBA" id="ARBA00022989"/>
    </source>
</evidence>
<dbReference type="EMBL" id="CP114509">
    <property type="protein sequence ID" value="WHS18078.1"/>
    <property type="molecule type" value="Genomic_DNA"/>
</dbReference>
<dbReference type="PANTHER" id="PTHR30576">
    <property type="entry name" value="COLANIC BIOSYNTHESIS UDP-GLUCOSE LIPID CARRIER TRANSFERASE"/>
    <property type="match status" value="1"/>
</dbReference>
<dbReference type="GO" id="GO:0016740">
    <property type="term" value="F:transferase activity"/>
    <property type="evidence" value="ECO:0007669"/>
    <property type="project" value="UniProtKB-KW"/>
</dbReference>
<evidence type="ECO:0000313" key="9">
    <source>
        <dbReference type="EMBL" id="WHS18078.1"/>
    </source>
</evidence>
<dbReference type="Pfam" id="PF02397">
    <property type="entry name" value="Bac_transf"/>
    <property type="match status" value="1"/>
</dbReference>
<evidence type="ECO:0000256" key="1">
    <source>
        <dbReference type="ARBA" id="ARBA00004141"/>
    </source>
</evidence>
<proteinExistence type="inferred from homology"/>
<dbReference type="InterPro" id="IPR017475">
    <property type="entry name" value="EPS_sugar_tfrase"/>
</dbReference>
<dbReference type="RefSeq" id="WP_283472211.1">
    <property type="nucleotide sequence ID" value="NZ_CP114501.1"/>
</dbReference>
<gene>
    <name evidence="9" type="ORF">O2U02_02320</name>
</gene>
<evidence type="ECO:0000256" key="3">
    <source>
        <dbReference type="ARBA" id="ARBA00022679"/>
    </source>
</evidence>
<evidence type="ECO:0000256" key="7">
    <source>
        <dbReference type="SAM" id="Phobius"/>
    </source>
</evidence>
<keyword evidence="3" id="KW-0808">Transferase</keyword>
<feature type="domain" description="Bacterial sugar transferase" evidence="8">
    <location>
        <begin position="30"/>
        <end position="210"/>
    </location>
</feature>
<dbReference type="AlphaFoldDB" id="A0ABD7YVZ2"/>
<comment type="subcellular location">
    <subcellularLocation>
        <location evidence="1">Membrane</location>
        <topology evidence="1">Multi-pass membrane protein</topology>
    </subcellularLocation>
</comment>
<comment type="similarity">
    <text evidence="2">Belongs to the bacterial sugar transferase family.</text>
</comment>
<evidence type="ECO:0000256" key="2">
    <source>
        <dbReference type="ARBA" id="ARBA00006464"/>
    </source>
</evidence>
<evidence type="ECO:0000259" key="8">
    <source>
        <dbReference type="Pfam" id="PF02397"/>
    </source>
</evidence>
<dbReference type="Proteomes" id="UP001224533">
    <property type="component" value="Chromosome"/>
</dbReference>
<dbReference type="PANTHER" id="PTHR30576:SF0">
    <property type="entry name" value="UNDECAPRENYL-PHOSPHATE N-ACETYLGALACTOSAMINYL 1-PHOSPHATE TRANSFERASE-RELATED"/>
    <property type="match status" value="1"/>
</dbReference>
<evidence type="ECO:0000256" key="6">
    <source>
        <dbReference type="ARBA" id="ARBA00023136"/>
    </source>
</evidence>
<reference evidence="9 10" key="1">
    <citation type="submission" date="2022-12" db="EMBL/GenBank/DDBJ databases">
        <title>Assessment of beneficial effects and identification of host adaptation-associated genes of Ligilactobacillus salivarius isolated from Meles meles.</title>
        <authorList>
            <person name="Wang Y."/>
        </authorList>
    </citation>
    <scope>NUCLEOTIDE SEQUENCE [LARGE SCALE GENOMIC DNA]</scope>
    <source>
        <strain evidence="9 10">S35</strain>
    </source>
</reference>
<protein>
    <submittedName>
        <fullName evidence="9">Exopolysaccharide biosynthesis polyprenyl glycosylphosphotransferase</fullName>
    </submittedName>
</protein>
<organism evidence="9 10">
    <name type="scientific">Ligilactobacillus salivarius</name>
    <dbReference type="NCBI Taxonomy" id="1624"/>
    <lineage>
        <taxon>Bacteria</taxon>
        <taxon>Bacillati</taxon>
        <taxon>Bacillota</taxon>
        <taxon>Bacilli</taxon>
        <taxon>Lactobacillales</taxon>
        <taxon>Lactobacillaceae</taxon>
        <taxon>Ligilactobacillus</taxon>
    </lineage>
</organism>
<feature type="transmembrane region" description="Helical" evidence="7">
    <location>
        <begin position="32"/>
        <end position="56"/>
    </location>
</feature>
<evidence type="ECO:0000256" key="4">
    <source>
        <dbReference type="ARBA" id="ARBA00022692"/>
    </source>
</evidence>
<dbReference type="NCBIfam" id="TIGR03025">
    <property type="entry name" value="EPS_sugtrans"/>
    <property type="match status" value="1"/>
</dbReference>
<name>A0ABD7YVZ2_9LACO</name>
<accession>A0ABD7YVZ2</accession>
<keyword evidence="5 7" id="KW-1133">Transmembrane helix</keyword>
<dbReference type="GO" id="GO:0016020">
    <property type="term" value="C:membrane"/>
    <property type="evidence" value="ECO:0007669"/>
    <property type="project" value="UniProtKB-SubCell"/>
</dbReference>
<dbReference type="InterPro" id="IPR003362">
    <property type="entry name" value="Bact_transf"/>
</dbReference>
<keyword evidence="4 7" id="KW-0812">Transmembrane</keyword>
<evidence type="ECO:0000313" key="10">
    <source>
        <dbReference type="Proteomes" id="UP001224533"/>
    </source>
</evidence>
<keyword evidence="6 7" id="KW-0472">Membrane</keyword>
<sequence length="216" mass="25129">MQVKRKNNINCMEYLKYIGTPIPKSRLIFKRILDIILGILGVLISIPMIIIFGILIKLTSEGPIFFKQKRVGYMGKEFYIVKLRSMRNNAESTTGAIWAKKNDSRITPVGKFMRKTRIDELPQFWNVLKGDMSLVGPRPERPELTEKFYEKWNEFPKRLRIIPGITGYAQINGGYDLSPDEKCKLDNYYIENYSFIFDLKILFQTIVIIFNGDGAR</sequence>